<dbReference type="InterPro" id="IPR007627">
    <property type="entry name" value="RNA_pol_sigma70_r2"/>
</dbReference>
<comment type="caution">
    <text evidence="9">The sequence shown here is derived from an EMBL/GenBank/DDBJ whole genome shotgun (WGS) entry which is preliminary data.</text>
</comment>
<evidence type="ECO:0000313" key="10">
    <source>
        <dbReference type="Proteomes" id="UP001592528"/>
    </source>
</evidence>
<dbReference type="InterPro" id="IPR052704">
    <property type="entry name" value="ECF_Sigma-70_Domain"/>
</dbReference>
<dbReference type="Gene3D" id="1.10.10.10">
    <property type="entry name" value="Winged helix-like DNA-binding domain superfamily/Winged helix DNA-binding domain"/>
    <property type="match status" value="1"/>
</dbReference>
<evidence type="ECO:0000256" key="5">
    <source>
        <dbReference type="ARBA" id="ARBA00023163"/>
    </source>
</evidence>
<organism evidence="9 10">
    <name type="scientific">Streptacidiphilus cavernicola</name>
    <dbReference type="NCBI Taxonomy" id="3342716"/>
    <lineage>
        <taxon>Bacteria</taxon>
        <taxon>Bacillati</taxon>
        <taxon>Actinomycetota</taxon>
        <taxon>Actinomycetes</taxon>
        <taxon>Kitasatosporales</taxon>
        <taxon>Streptomycetaceae</taxon>
        <taxon>Streptacidiphilus</taxon>
    </lineage>
</organism>
<dbReference type="NCBIfam" id="NF007214">
    <property type="entry name" value="PRK09636.1"/>
    <property type="match status" value="1"/>
</dbReference>
<feature type="domain" description="RNA polymerase sigma-70 region 2" evidence="7">
    <location>
        <begin position="22"/>
        <end position="85"/>
    </location>
</feature>
<dbReference type="SUPFAM" id="SSF88659">
    <property type="entry name" value="Sigma3 and sigma4 domains of RNA polymerase sigma factors"/>
    <property type="match status" value="1"/>
</dbReference>
<dbReference type="EMBL" id="JBHEZZ010000017">
    <property type="protein sequence ID" value="MFC1404889.1"/>
    <property type="molecule type" value="Genomic_DNA"/>
</dbReference>
<dbReference type="InterPro" id="IPR036388">
    <property type="entry name" value="WH-like_DNA-bd_sf"/>
</dbReference>
<sequence>MTDASDATTATTTTATDEALLLFQQHRPVLFGIAYRMLGSAADAEDILQDAWLSWSRVDTAGVAEPRAYLARTVTNLSLNRLKSATVQRESYVGPWLPEPLVTGPDASGGVERAEAVSMAMLVVLESLSPLERAVFVLKEVFGFPYAEIAGMLDRTEVSVRQVGTRARSHVQARRPRYEAPAEVRRRATDEFLAACMGGDLNRMMELLAPDVTVWSDGGGKIRAALRPIVGADKAARWILGVLTVRPRPDLAVHPVDVNGQPGLLLTSAGVADSVFVLELDETGITGIQVVRNPDKMRNVSVPKPPEGPAAGSGTS</sequence>
<evidence type="ECO:0000256" key="1">
    <source>
        <dbReference type="ARBA" id="ARBA00010641"/>
    </source>
</evidence>
<name>A0ABV6UTU1_9ACTN</name>
<dbReference type="RefSeq" id="WP_084714801.1">
    <property type="nucleotide sequence ID" value="NZ_JBHEZZ010000017.1"/>
</dbReference>
<keyword evidence="4" id="KW-0731">Sigma factor</keyword>
<reference evidence="9 10" key="1">
    <citation type="submission" date="2024-09" db="EMBL/GenBank/DDBJ databases">
        <authorList>
            <person name="Lee S.D."/>
        </authorList>
    </citation>
    <scope>NUCLEOTIDE SEQUENCE [LARGE SCALE GENOMIC DNA]</scope>
    <source>
        <strain evidence="9 10">N1-5</strain>
    </source>
</reference>
<dbReference type="PANTHER" id="PTHR30173:SF36">
    <property type="entry name" value="ECF RNA POLYMERASE SIGMA FACTOR SIGJ"/>
    <property type="match status" value="1"/>
</dbReference>
<dbReference type="InterPro" id="IPR014284">
    <property type="entry name" value="RNA_pol_sigma-70_dom"/>
</dbReference>
<evidence type="ECO:0000313" key="9">
    <source>
        <dbReference type="EMBL" id="MFC1404889.1"/>
    </source>
</evidence>
<keyword evidence="10" id="KW-1185">Reference proteome</keyword>
<evidence type="ECO:0000256" key="6">
    <source>
        <dbReference type="SAM" id="MobiDB-lite"/>
    </source>
</evidence>
<evidence type="ECO:0000256" key="2">
    <source>
        <dbReference type="ARBA" id="ARBA00011344"/>
    </source>
</evidence>
<dbReference type="Pfam" id="PF08281">
    <property type="entry name" value="Sigma70_r4_2"/>
    <property type="match status" value="1"/>
</dbReference>
<dbReference type="InterPro" id="IPR014303">
    <property type="entry name" value="RNA_pol_sigma-70_ECF"/>
</dbReference>
<evidence type="ECO:0000259" key="8">
    <source>
        <dbReference type="Pfam" id="PF08281"/>
    </source>
</evidence>
<feature type="region of interest" description="Disordered" evidence="6">
    <location>
        <begin position="296"/>
        <end position="316"/>
    </location>
</feature>
<dbReference type="NCBIfam" id="TIGR02937">
    <property type="entry name" value="sigma70-ECF"/>
    <property type="match status" value="1"/>
</dbReference>
<dbReference type="NCBIfam" id="TIGR02957">
    <property type="entry name" value="SigX4"/>
    <property type="match status" value="1"/>
</dbReference>
<evidence type="ECO:0000256" key="4">
    <source>
        <dbReference type="ARBA" id="ARBA00023082"/>
    </source>
</evidence>
<dbReference type="Proteomes" id="UP001592528">
    <property type="component" value="Unassembled WGS sequence"/>
</dbReference>
<keyword evidence="5" id="KW-0804">Transcription</keyword>
<dbReference type="SUPFAM" id="SSF88946">
    <property type="entry name" value="Sigma2 domain of RNA polymerase sigma factors"/>
    <property type="match status" value="1"/>
</dbReference>
<dbReference type="InterPro" id="IPR013325">
    <property type="entry name" value="RNA_pol_sigma_r2"/>
</dbReference>
<keyword evidence="3" id="KW-0805">Transcription regulation</keyword>
<proteinExistence type="inferred from homology"/>
<protein>
    <submittedName>
        <fullName evidence="9">RNA polymerase sigma-70 factor</fullName>
    </submittedName>
</protein>
<feature type="domain" description="RNA polymerase sigma factor 70 region 4 type 2" evidence="8">
    <location>
        <begin position="120"/>
        <end position="170"/>
    </location>
</feature>
<comment type="similarity">
    <text evidence="1">Belongs to the sigma-70 factor family. ECF subfamily.</text>
</comment>
<dbReference type="PANTHER" id="PTHR30173">
    <property type="entry name" value="SIGMA 19 FACTOR"/>
    <property type="match status" value="1"/>
</dbReference>
<evidence type="ECO:0000259" key="7">
    <source>
        <dbReference type="Pfam" id="PF04542"/>
    </source>
</evidence>
<gene>
    <name evidence="9" type="ORF">ACEZDJ_26750</name>
</gene>
<dbReference type="Pfam" id="PF04542">
    <property type="entry name" value="Sigma70_r2"/>
    <property type="match status" value="1"/>
</dbReference>
<accession>A0ABV6UTU1</accession>
<evidence type="ECO:0000256" key="3">
    <source>
        <dbReference type="ARBA" id="ARBA00023015"/>
    </source>
</evidence>
<dbReference type="InterPro" id="IPR013249">
    <property type="entry name" value="RNA_pol_sigma70_r4_t2"/>
</dbReference>
<dbReference type="SUPFAM" id="SSF54427">
    <property type="entry name" value="NTF2-like"/>
    <property type="match status" value="1"/>
</dbReference>
<dbReference type="Gene3D" id="3.10.450.50">
    <property type="match status" value="1"/>
</dbReference>
<dbReference type="InterPro" id="IPR032710">
    <property type="entry name" value="NTF2-like_dom_sf"/>
</dbReference>
<dbReference type="InterPro" id="IPR013324">
    <property type="entry name" value="RNA_pol_sigma_r3/r4-like"/>
</dbReference>
<comment type="subunit">
    <text evidence="2">Interacts transiently with the RNA polymerase catalytic core formed by RpoA, RpoB, RpoC and RpoZ (2 alpha, 1 beta, 1 beta' and 1 omega subunit) to form the RNA polymerase holoenzyme that can initiate transcription.</text>
</comment>
<dbReference type="Gene3D" id="1.10.1740.10">
    <property type="match status" value="1"/>
</dbReference>